<accession>A0ACC2VDT5</accession>
<evidence type="ECO:0000313" key="1">
    <source>
        <dbReference type="EMBL" id="KAJ9097139.1"/>
    </source>
</evidence>
<gene>
    <name evidence="1" type="ORF">QFC21_004808</name>
</gene>
<comment type="caution">
    <text evidence="1">The sequence shown here is derived from an EMBL/GenBank/DDBJ whole genome shotgun (WGS) entry which is preliminary data.</text>
</comment>
<proteinExistence type="predicted"/>
<dbReference type="Proteomes" id="UP001227268">
    <property type="component" value="Unassembled WGS sequence"/>
</dbReference>
<evidence type="ECO:0000313" key="2">
    <source>
        <dbReference type="Proteomes" id="UP001227268"/>
    </source>
</evidence>
<keyword evidence="2" id="KW-1185">Reference proteome</keyword>
<organism evidence="1 2">
    <name type="scientific">Naganishia friedmannii</name>
    <dbReference type="NCBI Taxonomy" id="89922"/>
    <lineage>
        <taxon>Eukaryota</taxon>
        <taxon>Fungi</taxon>
        <taxon>Dikarya</taxon>
        <taxon>Basidiomycota</taxon>
        <taxon>Agaricomycotina</taxon>
        <taxon>Tremellomycetes</taxon>
        <taxon>Filobasidiales</taxon>
        <taxon>Filobasidiaceae</taxon>
        <taxon>Naganishia</taxon>
    </lineage>
</organism>
<protein>
    <submittedName>
        <fullName evidence="1">Uncharacterized protein</fullName>
    </submittedName>
</protein>
<name>A0ACC2VDT5_9TREE</name>
<sequence length="177" mass="19218">MRFNAIIISALAVASLGAKAAPAVNGDLEARNSPCGCTTTVTVTATPTKPGNPGPTGYPGDDGCKYYCIFEHWDCDYGNVAGITQQQPNDCTQDCVSNDKCKCTVSNGGFCYPKDNGNAFHWNYNRNWGSKLAIEGRCQKLKDDCDKETNPNKKKYPSEMFPGCYETKVCPPKKGGY</sequence>
<dbReference type="EMBL" id="JASBWT010000017">
    <property type="protein sequence ID" value="KAJ9097139.1"/>
    <property type="molecule type" value="Genomic_DNA"/>
</dbReference>
<reference evidence="1" key="1">
    <citation type="submission" date="2023-04" db="EMBL/GenBank/DDBJ databases">
        <title>Draft Genome sequencing of Naganishia species isolated from polar environments using Oxford Nanopore Technology.</title>
        <authorList>
            <person name="Leo P."/>
            <person name="Venkateswaran K."/>
        </authorList>
    </citation>
    <scope>NUCLEOTIDE SEQUENCE</scope>
    <source>
        <strain evidence="1">MNA-CCFEE 5423</strain>
    </source>
</reference>